<organism evidence="1 2">
    <name type="scientific">Streptomyces violaceorubidus</name>
    <dbReference type="NCBI Taxonomy" id="284042"/>
    <lineage>
        <taxon>Bacteria</taxon>
        <taxon>Bacillati</taxon>
        <taxon>Actinomycetota</taxon>
        <taxon>Actinomycetes</taxon>
        <taxon>Kitasatosporales</taxon>
        <taxon>Streptomycetaceae</taxon>
        <taxon>Streptomyces</taxon>
    </lineage>
</organism>
<gene>
    <name evidence="1" type="ORF">ABT188_11050</name>
</gene>
<sequence>MSYAESPGDRGIAEARIQEIQNLSVVVADGGKVDAILRSGGQKNPDVMCGGYARLILNELCRTGKMDK</sequence>
<evidence type="ECO:0000313" key="2">
    <source>
        <dbReference type="Proteomes" id="UP001496720"/>
    </source>
</evidence>
<evidence type="ECO:0000313" key="1">
    <source>
        <dbReference type="EMBL" id="MER6165095.1"/>
    </source>
</evidence>
<dbReference type="EMBL" id="JBEOZY010000007">
    <property type="protein sequence ID" value="MER6165095.1"/>
    <property type="molecule type" value="Genomic_DNA"/>
</dbReference>
<reference evidence="1 2" key="1">
    <citation type="submission" date="2024-06" db="EMBL/GenBank/DDBJ databases">
        <title>The Natural Products Discovery Center: Release of the First 8490 Sequenced Strains for Exploring Actinobacteria Biosynthetic Diversity.</title>
        <authorList>
            <person name="Kalkreuter E."/>
            <person name="Kautsar S.A."/>
            <person name="Yang D."/>
            <person name="Bader C.D."/>
            <person name="Teijaro C.N."/>
            <person name="Fluegel L."/>
            <person name="Davis C.M."/>
            <person name="Simpson J.R."/>
            <person name="Lauterbach L."/>
            <person name="Steele A.D."/>
            <person name="Gui C."/>
            <person name="Meng S."/>
            <person name="Li G."/>
            <person name="Viehrig K."/>
            <person name="Ye F."/>
            <person name="Su P."/>
            <person name="Kiefer A.F."/>
            <person name="Nichols A."/>
            <person name="Cepeda A.J."/>
            <person name="Yan W."/>
            <person name="Fan B."/>
            <person name="Jiang Y."/>
            <person name="Adhikari A."/>
            <person name="Zheng C.-J."/>
            <person name="Schuster L."/>
            <person name="Cowan T.M."/>
            <person name="Smanski M.J."/>
            <person name="Chevrette M.G."/>
            <person name="De Carvalho L.P.S."/>
            <person name="Shen B."/>
        </authorList>
    </citation>
    <scope>NUCLEOTIDE SEQUENCE [LARGE SCALE GENOMIC DNA]</scope>
    <source>
        <strain evidence="1 2">NPDC001615</strain>
    </source>
</reference>
<comment type="caution">
    <text evidence="1">The sequence shown here is derived from an EMBL/GenBank/DDBJ whole genome shotgun (WGS) entry which is preliminary data.</text>
</comment>
<dbReference type="Proteomes" id="UP001496720">
    <property type="component" value="Unassembled WGS sequence"/>
</dbReference>
<accession>A0ABV1STU0</accession>
<proteinExistence type="predicted"/>
<protein>
    <submittedName>
        <fullName evidence="1">Uncharacterized protein</fullName>
    </submittedName>
</protein>
<dbReference type="RefSeq" id="WP_167343960.1">
    <property type="nucleotide sequence ID" value="NZ_JBEOZY010000007.1"/>
</dbReference>
<keyword evidence="2" id="KW-1185">Reference proteome</keyword>
<name>A0ABV1STU0_9ACTN</name>